<name>A0A6I0EWW6_9FIRM</name>
<dbReference type="RefSeq" id="WP_151861848.1">
    <property type="nucleotide sequence ID" value="NZ_WBZC01000048.1"/>
</dbReference>
<protein>
    <submittedName>
        <fullName evidence="2">DUF2975 domain-containing protein</fullName>
    </submittedName>
</protein>
<keyword evidence="1" id="KW-0472">Membrane</keyword>
<accession>A0A6I0EWW6</accession>
<evidence type="ECO:0000313" key="3">
    <source>
        <dbReference type="Proteomes" id="UP000432715"/>
    </source>
</evidence>
<dbReference type="AlphaFoldDB" id="A0A6I0EWW6"/>
<comment type="caution">
    <text evidence="2">The sequence shown here is derived from an EMBL/GenBank/DDBJ whole genome shotgun (WGS) entry which is preliminary data.</text>
</comment>
<feature type="transmembrane region" description="Helical" evidence="1">
    <location>
        <begin position="128"/>
        <end position="149"/>
    </location>
</feature>
<evidence type="ECO:0000256" key="1">
    <source>
        <dbReference type="SAM" id="Phobius"/>
    </source>
</evidence>
<dbReference type="Proteomes" id="UP000432715">
    <property type="component" value="Unassembled WGS sequence"/>
</dbReference>
<dbReference type="OrthoDB" id="2084134at2"/>
<organism evidence="2 3">
    <name type="scientific">Alkaliphilus pronyensis</name>
    <dbReference type="NCBI Taxonomy" id="1482732"/>
    <lineage>
        <taxon>Bacteria</taxon>
        <taxon>Bacillati</taxon>
        <taxon>Bacillota</taxon>
        <taxon>Clostridia</taxon>
        <taxon>Peptostreptococcales</taxon>
        <taxon>Natronincolaceae</taxon>
        <taxon>Alkaliphilus</taxon>
    </lineage>
</organism>
<gene>
    <name evidence="2" type="ORF">F8154_11940</name>
</gene>
<feature type="transmembrane region" description="Helical" evidence="1">
    <location>
        <begin position="85"/>
        <end position="108"/>
    </location>
</feature>
<dbReference type="EMBL" id="WBZC01000048">
    <property type="protein sequence ID" value="KAB3532449.1"/>
    <property type="molecule type" value="Genomic_DNA"/>
</dbReference>
<proteinExistence type="predicted"/>
<reference evidence="2 3" key="1">
    <citation type="submission" date="2019-10" db="EMBL/GenBank/DDBJ databases">
        <title>Alkaliphilus serpentinus sp. nov. and Alkaliphilus pronyensis sp. nov., two novel anaerobic alkaliphilic species isolated from the serpentinized-hosted hydrothermal field of the Prony Bay (New Caledonia).</title>
        <authorList>
            <person name="Postec A."/>
        </authorList>
    </citation>
    <scope>NUCLEOTIDE SEQUENCE [LARGE SCALE GENOMIC DNA]</scope>
    <source>
        <strain evidence="2 3">LacV</strain>
    </source>
</reference>
<feature type="transmembrane region" description="Helical" evidence="1">
    <location>
        <begin position="170"/>
        <end position="190"/>
    </location>
</feature>
<dbReference type="InterPro" id="IPR021354">
    <property type="entry name" value="DUF2975"/>
</dbReference>
<evidence type="ECO:0000313" key="2">
    <source>
        <dbReference type="EMBL" id="KAB3532449.1"/>
    </source>
</evidence>
<feature type="transmembrane region" description="Helical" evidence="1">
    <location>
        <begin position="20"/>
        <end position="42"/>
    </location>
</feature>
<keyword evidence="1" id="KW-0812">Transmembrane</keyword>
<keyword evidence="1" id="KW-1133">Transmembrane helix</keyword>
<keyword evidence="3" id="KW-1185">Reference proteome</keyword>
<sequence length="200" mass="22606">MNYKPSFLKYKKMAKVVYSIVRIISWLIIILAGISLIMGLAVRFLPDNFNLINTSSKGTFALSPDNIITFRIPNEMIRGINLKPLYSTFFTGIFVVLTLTAIVLRQLLYILNNVVKGKPFDLVNAKKLFIIGCTFILGSFVIPVVKALLINKIIHHLSFDHVSTTFTISIELLFTGLLIILLSEVFHYGAYLQQEFDSTL</sequence>
<dbReference type="Pfam" id="PF11188">
    <property type="entry name" value="DUF2975"/>
    <property type="match status" value="1"/>
</dbReference>